<evidence type="ECO:0000313" key="2">
    <source>
        <dbReference type="Proteomes" id="UP000054422"/>
    </source>
</evidence>
<dbReference type="RefSeq" id="WP_035891291.1">
    <property type="nucleotide sequence ID" value="NZ_JNCF01000079.1"/>
</dbReference>
<name>A0A0A2T4I0_9GAMM</name>
<accession>A0A0A2T4I0</accession>
<comment type="caution">
    <text evidence="1">The sequence shown here is derived from an EMBL/GenBank/DDBJ whole genome shotgun (WGS) entry which is preliminary data.</text>
</comment>
<organism evidence="1 2">
    <name type="scientific">Legionella norrlandica</name>
    <dbReference type="NCBI Taxonomy" id="1498499"/>
    <lineage>
        <taxon>Bacteria</taxon>
        <taxon>Pseudomonadati</taxon>
        <taxon>Pseudomonadota</taxon>
        <taxon>Gammaproteobacteria</taxon>
        <taxon>Legionellales</taxon>
        <taxon>Legionellaceae</taxon>
        <taxon>Legionella</taxon>
    </lineage>
</organism>
<dbReference type="STRING" id="1498499.EP47_01805"/>
<protein>
    <submittedName>
        <fullName evidence="1">Uncharacterized protein</fullName>
    </submittedName>
</protein>
<gene>
    <name evidence="1" type="ORF">EP47_01805</name>
</gene>
<proteinExistence type="predicted"/>
<reference evidence="1 2" key="1">
    <citation type="submission" date="2014-05" db="EMBL/GenBank/DDBJ databases">
        <authorList>
            <person name="Rizzardi K."/>
            <person name="Winiecka-Krusnell J."/>
            <person name="Ramliden M."/>
            <person name="Alm E."/>
            <person name="Andersson S."/>
            <person name="Byfors S."/>
        </authorList>
    </citation>
    <scope>NUCLEOTIDE SEQUENCE [LARGE SCALE GENOMIC DNA]</scope>
    <source>
        <strain evidence="1 2">LEGN</strain>
    </source>
</reference>
<evidence type="ECO:0000313" key="1">
    <source>
        <dbReference type="EMBL" id="KGP62328.1"/>
    </source>
</evidence>
<dbReference type="AlphaFoldDB" id="A0A0A2T4I0"/>
<dbReference type="Proteomes" id="UP000054422">
    <property type="component" value="Unassembled WGS sequence"/>
</dbReference>
<dbReference type="EMBL" id="JNCF01000079">
    <property type="protein sequence ID" value="KGP62328.1"/>
    <property type="molecule type" value="Genomic_DNA"/>
</dbReference>
<sequence length="137" mass="15646">MKIFCSIIGMGPRRLVELNVNKSTSILDAKLALINYLYPNVKIDKTLETLLNTEVKIVHAGAIKQNFDDIMLEDDITLIIKEAFKNNIQSIENNQQSEEISSTKIFSLPPLMKYLLKKYLLKKQVSPLLNKKPLKTI</sequence>
<keyword evidence="2" id="KW-1185">Reference proteome</keyword>